<protein>
    <submittedName>
        <fullName evidence="1">Uncharacterized protein</fullName>
    </submittedName>
</protein>
<dbReference type="Proteomes" id="UP000791440">
    <property type="component" value="Unassembled WGS sequence"/>
</dbReference>
<comment type="caution">
    <text evidence="1">The sequence shown here is derived from an EMBL/GenBank/DDBJ whole genome shotgun (WGS) entry which is preliminary data.</text>
</comment>
<proteinExistence type="predicted"/>
<dbReference type="AlphaFoldDB" id="A0A921YXL4"/>
<dbReference type="EMBL" id="JH668345">
    <property type="protein sequence ID" value="KAG6447524.1"/>
    <property type="molecule type" value="Genomic_DNA"/>
</dbReference>
<gene>
    <name evidence="1" type="ORF">O3G_MSEX005017</name>
</gene>
<reference evidence="1" key="2">
    <citation type="submission" date="2020-12" db="EMBL/GenBank/DDBJ databases">
        <authorList>
            <person name="Kanost M."/>
        </authorList>
    </citation>
    <scope>NUCLEOTIDE SEQUENCE</scope>
</reference>
<sequence length="104" mass="11690">MLPLQPKLLPGYNLQSSYLSNTLSTVRPPDLEKKEDFKPSVEVILEKSEENSVICCDLGQDRCNGRDSHNNLNDNDSCKDEINSNVIEKNTDTISEDSPNNNSY</sequence>
<evidence type="ECO:0000313" key="2">
    <source>
        <dbReference type="Proteomes" id="UP000791440"/>
    </source>
</evidence>
<keyword evidence="2" id="KW-1185">Reference proteome</keyword>
<reference evidence="1" key="1">
    <citation type="journal article" date="2016" name="Insect Biochem. Mol. Biol.">
        <title>Multifaceted biological insights from a draft genome sequence of the tobacco hornworm moth, Manduca sexta.</title>
        <authorList>
            <person name="Kanost M.R."/>
            <person name="Arrese E.L."/>
            <person name="Cao X."/>
            <person name="Chen Y.R."/>
            <person name="Chellapilla S."/>
            <person name="Goldsmith M.R."/>
            <person name="Grosse-Wilde E."/>
            <person name="Heckel D.G."/>
            <person name="Herndon N."/>
            <person name="Jiang H."/>
            <person name="Papanicolaou A."/>
            <person name="Qu J."/>
            <person name="Soulages J.L."/>
            <person name="Vogel H."/>
            <person name="Walters J."/>
            <person name="Waterhouse R.M."/>
            <person name="Ahn S.J."/>
            <person name="Almeida F.C."/>
            <person name="An C."/>
            <person name="Aqrawi P."/>
            <person name="Bretschneider A."/>
            <person name="Bryant W.B."/>
            <person name="Bucks S."/>
            <person name="Chao H."/>
            <person name="Chevignon G."/>
            <person name="Christen J.M."/>
            <person name="Clarke D.F."/>
            <person name="Dittmer N.T."/>
            <person name="Ferguson L.C.F."/>
            <person name="Garavelou S."/>
            <person name="Gordon K.H.J."/>
            <person name="Gunaratna R.T."/>
            <person name="Han Y."/>
            <person name="Hauser F."/>
            <person name="He Y."/>
            <person name="Heidel-Fischer H."/>
            <person name="Hirsh A."/>
            <person name="Hu Y."/>
            <person name="Jiang H."/>
            <person name="Kalra D."/>
            <person name="Klinner C."/>
            <person name="Konig C."/>
            <person name="Kovar C."/>
            <person name="Kroll A.R."/>
            <person name="Kuwar S.S."/>
            <person name="Lee S.L."/>
            <person name="Lehman R."/>
            <person name="Li K."/>
            <person name="Li Z."/>
            <person name="Liang H."/>
            <person name="Lovelace S."/>
            <person name="Lu Z."/>
            <person name="Mansfield J.H."/>
            <person name="McCulloch K.J."/>
            <person name="Mathew T."/>
            <person name="Morton B."/>
            <person name="Muzny D.M."/>
            <person name="Neunemann D."/>
            <person name="Ongeri F."/>
            <person name="Pauchet Y."/>
            <person name="Pu L.L."/>
            <person name="Pyrousis I."/>
            <person name="Rao X.J."/>
            <person name="Redding A."/>
            <person name="Roesel C."/>
            <person name="Sanchez-Gracia A."/>
            <person name="Schaack S."/>
            <person name="Shukla A."/>
            <person name="Tetreau G."/>
            <person name="Wang Y."/>
            <person name="Xiong G.H."/>
            <person name="Traut W."/>
            <person name="Walsh T.K."/>
            <person name="Worley K.C."/>
            <person name="Wu D."/>
            <person name="Wu W."/>
            <person name="Wu Y.Q."/>
            <person name="Zhang X."/>
            <person name="Zou Z."/>
            <person name="Zucker H."/>
            <person name="Briscoe A.D."/>
            <person name="Burmester T."/>
            <person name="Clem R.J."/>
            <person name="Feyereisen R."/>
            <person name="Grimmelikhuijzen C.J.P."/>
            <person name="Hamodrakas S.J."/>
            <person name="Hansson B.S."/>
            <person name="Huguet E."/>
            <person name="Jermiin L.S."/>
            <person name="Lan Q."/>
            <person name="Lehman H.K."/>
            <person name="Lorenzen M."/>
            <person name="Merzendorfer H."/>
            <person name="Michalopoulos I."/>
            <person name="Morton D.B."/>
            <person name="Muthukrishnan S."/>
            <person name="Oakeshott J.G."/>
            <person name="Palmer W."/>
            <person name="Park Y."/>
            <person name="Passarelli A.L."/>
            <person name="Rozas J."/>
            <person name="Schwartz L.M."/>
            <person name="Smith W."/>
            <person name="Southgate A."/>
            <person name="Vilcinskas A."/>
            <person name="Vogt R."/>
            <person name="Wang P."/>
            <person name="Werren J."/>
            <person name="Yu X.Q."/>
            <person name="Zhou J.J."/>
            <person name="Brown S.J."/>
            <person name="Scherer S.E."/>
            <person name="Richards S."/>
            <person name="Blissard G.W."/>
        </authorList>
    </citation>
    <scope>NUCLEOTIDE SEQUENCE</scope>
</reference>
<name>A0A921YXL4_MANSE</name>
<accession>A0A921YXL4</accession>
<organism evidence="1 2">
    <name type="scientific">Manduca sexta</name>
    <name type="common">Tobacco hawkmoth</name>
    <name type="synonym">Tobacco hornworm</name>
    <dbReference type="NCBI Taxonomy" id="7130"/>
    <lineage>
        <taxon>Eukaryota</taxon>
        <taxon>Metazoa</taxon>
        <taxon>Ecdysozoa</taxon>
        <taxon>Arthropoda</taxon>
        <taxon>Hexapoda</taxon>
        <taxon>Insecta</taxon>
        <taxon>Pterygota</taxon>
        <taxon>Neoptera</taxon>
        <taxon>Endopterygota</taxon>
        <taxon>Lepidoptera</taxon>
        <taxon>Glossata</taxon>
        <taxon>Ditrysia</taxon>
        <taxon>Bombycoidea</taxon>
        <taxon>Sphingidae</taxon>
        <taxon>Sphinginae</taxon>
        <taxon>Sphingini</taxon>
        <taxon>Manduca</taxon>
    </lineage>
</organism>
<evidence type="ECO:0000313" key="1">
    <source>
        <dbReference type="EMBL" id="KAG6447524.1"/>
    </source>
</evidence>